<evidence type="ECO:0000313" key="3">
    <source>
        <dbReference type="Proteomes" id="UP001208689"/>
    </source>
</evidence>
<dbReference type="Pfam" id="PF04389">
    <property type="entry name" value="Peptidase_M28"/>
    <property type="match status" value="1"/>
</dbReference>
<keyword evidence="3" id="KW-1185">Reference proteome</keyword>
<organism evidence="2 3">
    <name type="scientific">Candidatus Lokiarchaeum ossiferum</name>
    <dbReference type="NCBI Taxonomy" id="2951803"/>
    <lineage>
        <taxon>Archaea</taxon>
        <taxon>Promethearchaeati</taxon>
        <taxon>Promethearchaeota</taxon>
        <taxon>Promethearchaeia</taxon>
        <taxon>Promethearchaeales</taxon>
        <taxon>Promethearchaeaceae</taxon>
        <taxon>Candidatus Lokiarchaeum</taxon>
    </lineage>
</organism>
<dbReference type="EMBL" id="CP104013">
    <property type="protein sequence ID" value="UYP43716.1"/>
    <property type="molecule type" value="Genomic_DNA"/>
</dbReference>
<dbReference type="Gene3D" id="3.40.630.10">
    <property type="entry name" value="Zn peptidases"/>
    <property type="match status" value="2"/>
</dbReference>
<dbReference type="SUPFAM" id="SSF53187">
    <property type="entry name" value="Zn-dependent exopeptidases"/>
    <property type="match status" value="1"/>
</dbReference>
<name>A0ABY6HJX7_9ARCH</name>
<proteinExistence type="predicted"/>
<sequence length="399" mass="46037">MSIPSLMEKVDIENLYQHVLRLEGIRHPIQHSQHLKKSQDYIYDTMKSFGLQTIQQSFHLKPFLQDFSNIQGMIVNESEPIILITSHYDTVFNSPGAMDNAGAVAIMLECARILSEQSTIQNVGFVAFTLEEFNASWVLARNNKLIELGLYDEKFRWTTYGYAKKMLHYKKQIWQNRQQGLTAKQSIEQYLNLFSSNISSSIRSFIEFDLDLNKNYDHMTIWGNSALYGSEKWFLNRTPKDNPIEGVLNIDAVGFRSFSNSPHSAIKDFSNNVSQSPKKPLEIKSLPKIQIIANQSSKCLMDQYCNCCTDYHLDLELIKSLTKKKLEEIARTQPDLMRSDHTTFWKRNIPAIFITDFTEVPNPYYHSAADTIDKIDFDILKTLTQATLGTIKKLKKNFD</sequence>
<dbReference type="InterPro" id="IPR007484">
    <property type="entry name" value="Peptidase_M28"/>
</dbReference>
<protein>
    <recommendedName>
        <fullName evidence="1">Peptidase M28 domain-containing protein</fullName>
    </recommendedName>
</protein>
<reference evidence="2" key="1">
    <citation type="submission" date="2022-09" db="EMBL/GenBank/DDBJ databases">
        <title>Actin cytoskeleton and complex cell architecture in an #Asgard archaeon.</title>
        <authorList>
            <person name="Ponce Toledo R.I."/>
            <person name="Schleper C."/>
            <person name="Rodrigues Oliveira T."/>
            <person name="Wollweber F."/>
            <person name="Xu J."/>
            <person name="Rittmann S."/>
            <person name="Klingl A."/>
            <person name="Pilhofer M."/>
        </authorList>
    </citation>
    <scope>NUCLEOTIDE SEQUENCE</scope>
    <source>
        <strain evidence="2">B-35</strain>
    </source>
</reference>
<evidence type="ECO:0000259" key="1">
    <source>
        <dbReference type="Pfam" id="PF04389"/>
    </source>
</evidence>
<dbReference type="PANTHER" id="PTHR12147">
    <property type="entry name" value="METALLOPEPTIDASE M28 FAMILY MEMBER"/>
    <property type="match status" value="1"/>
</dbReference>
<dbReference type="Proteomes" id="UP001208689">
    <property type="component" value="Chromosome"/>
</dbReference>
<accession>A0ABY6HJX7</accession>
<dbReference type="PANTHER" id="PTHR12147:SF26">
    <property type="entry name" value="PEPTIDASE M28 DOMAIN-CONTAINING PROTEIN"/>
    <property type="match status" value="1"/>
</dbReference>
<feature type="domain" description="Peptidase M28" evidence="1">
    <location>
        <begin position="69"/>
        <end position="388"/>
    </location>
</feature>
<evidence type="ECO:0000313" key="2">
    <source>
        <dbReference type="EMBL" id="UYP43716.1"/>
    </source>
</evidence>
<dbReference type="InterPro" id="IPR045175">
    <property type="entry name" value="M28_fam"/>
</dbReference>
<gene>
    <name evidence="2" type="ORF">NEF87_000001</name>
</gene>